<reference evidence="1 2" key="1">
    <citation type="submission" date="2024-06" db="EMBL/GenBank/DDBJ databases">
        <title>Sorghum-associated microbial communities from plants grown in Nebraska, USA.</title>
        <authorList>
            <person name="Schachtman D."/>
        </authorList>
    </citation>
    <scope>NUCLEOTIDE SEQUENCE [LARGE SCALE GENOMIC DNA]</scope>
    <source>
        <strain evidence="1 2">3207</strain>
    </source>
</reference>
<accession>A0ABV2QTE0</accession>
<dbReference type="Pfam" id="PF01075">
    <property type="entry name" value="Glyco_transf_9"/>
    <property type="match status" value="1"/>
</dbReference>
<dbReference type="Proteomes" id="UP001549321">
    <property type="component" value="Unassembled WGS sequence"/>
</dbReference>
<organism evidence="1 2">
    <name type="scientific">Kaistia defluvii</name>
    <dbReference type="NCBI Taxonomy" id="410841"/>
    <lineage>
        <taxon>Bacteria</taxon>
        <taxon>Pseudomonadati</taxon>
        <taxon>Pseudomonadota</taxon>
        <taxon>Alphaproteobacteria</taxon>
        <taxon>Hyphomicrobiales</taxon>
        <taxon>Kaistiaceae</taxon>
        <taxon>Kaistia</taxon>
    </lineage>
</organism>
<protein>
    <recommendedName>
        <fullName evidence="3">ADP-heptose:LPS heptosyltransferase</fullName>
    </recommendedName>
</protein>
<dbReference type="RefSeq" id="WP_354548009.1">
    <property type="nucleotide sequence ID" value="NZ_JBEPSM010000001.1"/>
</dbReference>
<gene>
    <name evidence="1" type="ORF">ABIE08_000153</name>
</gene>
<dbReference type="InterPro" id="IPR002201">
    <property type="entry name" value="Glyco_trans_9"/>
</dbReference>
<evidence type="ECO:0000313" key="1">
    <source>
        <dbReference type="EMBL" id="MET4632240.1"/>
    </source>
</evidence>
<name>A0ABV2QTE0_9HYPH</name>
<dbReference type="Gene3D" id="3.40.50.2000">
    <property type="entry name" value="Glycogen Phosphorylase B"/>
    <property type="match status" value="1"/>
</dbReference>
<evidence type="ECO:0000313" key="2">
    <source>
        <dbReference type="Proteomes" id="UP001549321"/>
    </source>
</evidence>
<sequence length="432" mass="48196">MKKVLAEFRRFSRRVAAIKQARQIAKDIRERRQDAKAGLLPKVAIRVTGGIGDHIVAARFLRDLLAAAGPLAFDVYSPKREVAAWIFQALDAPVRCFNERILWDRLRPDYVLSLYVTQFAVVYADTADWQYLSEHAPRLFEICVKLEEFRPRIETCVQNHPLLDGHLGRIATFMGFARRNFLQGMAGIPYGGDMLALDTDPDALVKFGLAGKRYITVHNGFDAEFDKASLTSTKVYSEFSNVISQTKRLFPDLLVIQVGTSTSRPIPSADMNLIGATNLRELAAIIKNSWLNLDNESGVVHLASCFDVRSCVVFGPTSLEYYAYPQNINLPPPVCGGCWWVNEDWMNRCAKGHEQAPCMSQQSPETVVVALRDHLSAWYAEEQDLPERAPFVDADGATSAEPRFGTRLVVDGMVRFVLGTVGAWVAIGQLIA</sequence>
<dbReference type="SUPFAM" id="SSF53756">
    <property type="entry name" value="UDP-Glycosyltransferase/glycogen phosphorylase"/>
    <property type="match status" value="1"/>
</dbReference>
<proteinExistence type="predicted"/>
<keyword evidence="2" id="KW-1185">Reference proteome</keyword>
<dbReference type="EMBL" id="JBEPSM010000001">
    <property type="protein sequence ID" value="MET4632240.1"/>
    <property type="molecule type" value="Genomic_DNA"/>
</dbReference>
<evidence type="ECO:0008006" key="3">
    <source>
        <dbReference type="Google" id="ProtNLM"/>
    </source>
</evidence>
<comment type="caution">
    <text evidence="1">The sequence shown here is derived from an EMBL/GenBank/DDBJ whole genome shotgun (WGS) entry which is preliminary data.</text>
</comment>